<dbReference type="GO" id="GO:0008836">
    <property type="term" value="F:diaminopimelate decarboxylase activity"/>
    <property type="evidence" value="ECO:0007669"/>
    <property type="project" value="UniProtKB-UniRule"/>
</dbReference>
<sequence>MSEVKNHLLWDGCDTVELAKTYGTPLYVFSESMIEQACRELQRDFIQKYERVRVAYASKAFNVLAMLKLVEKEGLCLDVVSGGELYTAIAADFEPEKIEFNGNNKSVAELEEALDYGVGRFIIDSMQELDLIQHICREKKQTAKVLFRITPEITVQTHRYISTGQKDSKFGIPLDEKVLFPLIKQAIDAPEIDFYGIHFHIGSQLADNQTHLAAANVALNLVKQIKERFDYEVKELNYGGGFGVRYTKADVRQPYAYFLDPLMEATITFCEEHQLYRPTIVIEPGRSIVAEAGITLHTIGSIKQLPGIRTYASIDGGMTDNIRPGLYQAQYEVAIANKQTDQDLEPVTISGKICESTDILVKDALLPKVATGDILATYTTGAYGYSMASNYNKIAIPAVIFVKEGRAEEVVKRQSYQQMIQNEVIPTHLR</sequence>
<dbReference type="EC" id="4.1.1.20" evidence="5 6"/>
<dbReference type="STRING" id="888064.HMPREF9088_1850"/>
<dbReference type="PROSITE" id="PS00878">
    <property type="entry name" value="ODR_DC_2_1"/>
    <property type="match status" value="1"/>
</dbReference>
<dbReference type="PRINTS" id="PR01181">
    <property type="entry name" value="DAPDCRBXLASE"/>
</dbReference>
<keyword evidence="2 5" id="KW-0210">Decarboxylase</keyword>
<name>E6LHL0_ENTI1</name>
<evidence type="ECO:0000313" key="10">
    <source>
        <dbReference type="EMBL" id="EFU73265.1"/>
    </source>
</evidence>
<feature type="binding site" evidence="5">
    <location>
        <begin position="283"/>
        <end position="286"/>
    </location>
    <ligand>
        <name>pyridoxal 5'-phosphate</name>
        <dbReference type="ChEBI" id="CHEBI:597326"/>
    </ligand>
</feature>
<comment type="similarity">
    <text evidence="5">Belongs to the Orn/Lys/Arg decarboxylase class-II family. LysA subfamily.</text>
</comment>
<feature type="binding site" evidence="5">
    <location>
        <position position="383"/>
    </location>
    <ligand>
        <name>pyridoxal 5'-phosphate</name>
        <dbReference type="ChEBI" id="CHEBI:597326"/>
    </ligand>
</feature>
<dbReference type="InterPro" id="IPR002986">
    <property type="entry name" value="DAP_deCOOHase_LysA"/>
</dbReference>
<comment type="subunit">
    <text evidence="5">Homodimer.</text>
</comment>
<dbReference type="InterPro" id="IPR022653">
    <property type="entry name" value="De-COase2_pyr-phos_BS"/>
</dbReference>
<feature type="active site" description="Proton donor" evidence="7">
    <location>
        <position position="354"/>
    </location>
</feature>
<evidence type="ECO:0000313" key="11">
    <source>
        <dbReference type="Proteomes" id="UP000010296"/>
    </source>
</evidence>
<evidence type="ECO:0000256" key="2">
    <source>
        <dbReference type="ARBA" id="ARBA00022793"/>
    </source>
</evidence>
<organism evidence="10 11">
    <name type="scientific">Enterococcus italicus (strain DSM 15952 / CCUG 50447 / LMG 22039 / TP 1.5)</name>
    <dbReference type="NCBI Taxonomy" id="888064"/>
    <lineage>
        <taxon>Bacteria</taxon>
        <taxon>Bacillati</taxon>
        <taxon>Bacillota</taxon>
        <taxon>Bacilli</taxon>
        <taxon>Lactobacillales</taxon>
        <taxon>Enterococcaceae</taxon>
        <taxon>Enterococcus</taxon>
    </lineage>
</organism>
<dbReference type="NCBIfam" id="TIGR01048">
    <property type="entry name" value="lysA"/>
    <property type="match status" value="1"/>
</dbReference>
<comment type="function">
    <text evidence="5">Specifically catalyzes the decarboxylation of meso-diaminopimelate (meso-DAP) to L-lysine.</text>
</comment>
<dbReference type="SUPFAM" id="SSF50621">
    <property type="entry name" value="Alanine racemase C-terminal domain-like"/>
    <property type="match status" value="1"/>
</dbReference>
<dbReference type="EMBL" id="AEPV01000071">
    <property type="protein sequence ID" value="EFU73265.1"/>
    <property type="molecule type" value="Genomic_DNA"/>
</dbReference>
<dbReference type="FunFam" id="3.20.20.10:FF:000003">
    <property type="entry name" value="Diaminopimelate decarboxylase"/>
    <property type="match status" value="1"/>
</dbReference>
<feature type="domain" description="Orn/DAP/Arg decarboxylase 2 N-terminal" evidence="9">
    <location>
        <begin position="40"/>
        <end position="290"/>
    </location>
</feature>
<feature type="binding site" evidence="5">
    <location>
        <position position="327"/>
    </location>
    <ligand>
        <name>substrate</name>
    </ligand>
</feature>
<reference evidence="10 11" key="1">
    <citation type="submission" date="2010-12" db="EMBL/GenBank/DDBJ databases">
        <authorList>
            <person name="Muzny D."/>
            <person name="Qin X."/>
            <person name="Deng J."/>
            <person name="Jiang H."/>
            <person name="Liu Y."/>
            <person name="Qu J."/>
            <person name="Song X.-Z."/>
            <person name="Zhang L."/>
            <person name="Thornton R."/>
            <person name="Coyle M."/>
            <person name="Francisco L."/>
            <person name="Jackson L."/>
            <person name="Javaid M."/>
            <person name="Korchina V."/>
            <person name="Kovar C."/>
            <person name="Mata R."/>
            <person name="Mathew T."/>
            <person name="Ngo R."/>
            <person name="Nguyen L."/>
            <person name="Nguyen N."/>
            <person name="Okwuonu G."/>
            <person name="Ongeri F."/>
            <person name="Pham C."/>
            <person name="Simmons D."/>
            <person name="Wilczek-Boney K."/>
            <person name="Hale W."/>
            <person name="Jakkamsetti A."/>
            <person name="Pham P."/>
            <person name="Ruth R."/>
            <person name="San Lucas F."/>
            <person name="Warren J."/>
            <person name="Zhang J."/>
            <person name="Zhao Z."/>
            <person name="Zhou C."/>
            <person name="Zhu D."/>
            <person name="Lee S."/>
            <person name="Bess C."/>
            <person name="Blankenburg K."/>
            <person name="Forbes L."/>
            <person name="Fu Q."/>
            <person name="Gubbala S."/>
            <person name="Hirani K."/>
            <person name="Jayaseelan J.C."/>
            <person name="Lara F."/>
            <person name="Munidasa M."/>
            <person name="Palculict T."/>
            <person name="Patil S."/>
            <person name="Pu L.-L."/>
            <person name="Saada N."/>
            <person name="Tang L."/>
            <person name="Weissenberger G."/>
            <person name="Zhu Y."/>
            <person name="Hemphill L."/>
            <person name="Shang Y."/>
            <person name="Youmans B."/>
            <person name="Ayvaz T."/>
            <person name="Ross M."/>
            <person name="Santibanez J."/>
            <person name="Aqrawi P."/>
            <person name="Gross S."/>
            <person name="Joshi V."/>
            <person name="Fowler G."/>
            <person name="Nazareth L."/>
            <person name="Reid J."/>
            <person name="Worley K."/>
            <person name="Petrosino J."/>
            <person name="Highlander S."/>
            <person name="Gibbs R."/>
        </authorList>
    </citation>
    <scope>NUCLEOTIDE SEQUENCE [LARGE SCALE GENOMIC DNA]</scope>
    <source>
        <strain evidence="11">DSM 15952 / CCUG 50447 / LMG 22039 / TP 1.5</strain>
    </source>
</reference>
<comment type="catalytic activity">
    <reaction evidence="5 8">
        <text>meso-2,6-diaminopimelate + H(+) = L-lysine + CO2</text>
        <dbReference type="Rhea" id="RHEA:15101"/>
        <dbReference type="ChEBI" id="CHEBI:15378"/>
        <dbReference type="ChEBI" id="CHEBI:16526"/>
        <dbReference type="ChEBI" id="CHEBI:32551"/>
        <dbReference type="ChEBI" id="CHEBI:57791"/>
        <dbReference type="EC" id="4.1.1.20"/>
    </reaction>
</comment>
<comment type="cofactor">
    <cofactor evidence="1 5 7 8">
        <name>pyridoxal 5'-phosphate</name>
        <dbReference type="ChEBI" id="CHEBI:597326"/>
    </cofactor>
</comment>
<comment type="caution">
    <text evidence="10">The sequence shown here is derived from an EMBL/GenBank/DDBJ whole genome shotgun (WGS) entry which is preliminary data.</text>
</comment>
<dbReference type="Gene3D" id="2.40.37.10">
    <property type="entry name" value="Lyase, Ornithine Decarboxylase, Chain A, domain 1"/>
    <property type="match status" value="1"/>
</dbReference>
<keyword evidence="5" id="KW-0028">Amino-acid biosynthesis</keyword>
<dbReference type="CDD" id="cd06828">
    <property type="entry name" value="PLPDE_III_DapDC"/>
    <property type="match status" value="1"/>
</dbReference>
<evidence type="ECO:0000259" key="9">
    <source>
        <dbReference type="Pfam" id="PF02784"/>
    </source>
</evidence>
<dbReference type="GO" id="GO:0009089">
    <property type="term" value="P:lysine biosynthetic process via diaminopimelate"/>
    <property type="evidence" value="ECO:0007669"/>
    <property type="project" value="UniProtKB-UniRule"/>
</dbReference>
<feature type="binding site" evidence="5">
    <location>
        <position position="286"/>
    </location>
    <ligand>
        <name>substrate</name>
    </ligand>
</feature>
<keyword evidence="5 8" id="KW-0457">Lysine biosynthesis</keyword>
<evidence type="ECO:0000256" key="8">
    <source>
        <dbReference type="RuleBase" id="RU003738"/>
    </source>
</evidence>
<gene>
    <name evidence="5 10" type="primary">lysA</name>
    <name evidence="10" type="ORF">HMPREF9088_1850</name>
</gene>
<protein>
    <recommendedName>
        <fullName evidence="5 6">Diaminopimelate decarboxylase</fullName>
        <shortName evidence="5">DAP decarboxylase</shortName>
        <shortName evidence="5">DAPDC</shortName>
        <ecNumber evidence="5 6">4.1.1.20</ecNumber>
    </recommendedName>
</protein>
<keyword evidence="11" id="KW-1185">Reference proteome</keyword>
<keyword evidence="3 5" id="KW-0663">Pyridoxal phosphate</keyword>
<comment type="pathway">
    <text evidence="5 8">Amino-acid biosynthesis; L-lysine biosynthesis via DAP pathway; L-lysine from DL-2,6-diaminopimelate: step 1/1.</text>
</comment>
<dbReference type="PANTHER" id="PTHR43727:SF2">
    <property type="entry name" value="GROUP IV DECARBOXYLASE"/>
    <property type="match status" value="1"/>
</dbReference>
<dbReference type="SUPFAM" id="SSF51419">
    <property type="entry name" value="PLP-binding barrel"/>
    <property type="match status" value="1"/>
</dbReference>
<accession>E6LHL0</accession>
<dbReference type="GO" id="GO:0030170">
    <property type="term" value="F:pyridoxal phosphate binding"/>
    <property type="evidence" value="ECO:0007669"/>
    <property type="project" value="UniProtKB-UniRule"/>
</dbReference>
<feature type="modified residue" description="N6-(pyridoxal phosphate)lysine" evidence="5 7">
    <location>
        <position position="59"/>
    </location>
</feature>
<feature type="binding site" evidence="5">
    <location>
        <position position="383"/>
    </location>
    <ligand>
        <name>substrate</name>
    </ligand>
</feature>
<dbReference type="RefSeq" id="WP_007208863.1">
    <property type="nucleotide sequence ID" value="NZ_GL622241.1"/>
</dbReference>
<dbReference type="HOGENOM" id="CLU_026444_0_1_9"/>
<proteinExistence type="inferred from homology"/>
<evidence type="ECO:0000256" key="1">
    <source>
        <dbReference type="ARBA" id="ARBA00001933"/>
    </source>
</evidence>
<dbReference type="OrthoDB" id="9802241at2"/>
<evidence type="ECO:0000256" key="5">
    <source>
        <dbReference type="HAMAP-Rule" id="MF_02120"/>
    </source>
</evidence>
<evidence type="ECO:0000256" key="3">
    <source>
        <dbReference type="ARBA" id="ARBA00022898"/>
    </source>
</evidence>
<feature type="binding site" evidence="5">
    <location>
        <position position="241"/>
    </location>
    <ligand>
        <name>pyridoxal 5'-phosphate</name>
        <dbReference type="ChEBI" id="CHEBI:597326"/>
    </ligand>
</feature>
<dbReference type="PANTHER" id="PTHR43727">
    <property type="entry name" value="DIAMINOPIMELATE DECARBOXYLASE"/>
    <property type="match status" value="1"/>
</dbReference>
<dbReference type="AlphaFoldDB" id="E6LHL0"/>
<dbReference type="eggNOG" id="COG0019">
    <property type="taxonomic scope" value="Bacteria"/>
</dbReference>
<feature type="binding site" evidence="5">
    <location>
        <position position="355"/>
    </location>
    <ligand>
        <name>substrate</name>
    </ligand>
</feature>
<dbReference type="HAMAP" id="MF_02120">
    <property type="entry name" value="LysA"/>
    <property type="match status" value="1"/>
</dbReference>
<dbReference type="Pfam" id="PF02784">
    <property type="entry name" value="Orn_Arg_deC_N"/>
    <property type="match status" value="1"/>
</dbReference>
<dbReference type="UniPathway" id="UPA00034">
    <property type="reaction ID" value="UER00027"/>
</dbReference>
<evidence type="ECO:0000256" key="6">
    <source>
        <dbReference type="NCBIfam" id="TIGR01048"/>
    </source>
</evidence>
<feature type="binding site" evidence="5">
    <location>
        <position position="323"/>
    </location>
    <ligand>
        <name>substrate</name>
    </ligand>
</feature>
<evidence type="ECO:0000256" key="7">
    <source>
        <dbReference type="PIRSR" id="PIRSR600183-50"/>
    </source>
</evidence>
<dbReference type="InterPro" id="IPR029066">
    <property type="entry name" value="PLP-binding_barrel"/>
</dbReference>
<keyword evidence="4 5" id="KW-0456">Lyase</keyword>
<evidence type="ECO:0000256" key="4">
    <source>
        <dbReference type="ARBA" id="ARBA00023239"/>
    </source>
</evidence>
<dbReference type="Proteomes" id="UP000010296">
    <property type="component" value="Unassembled WGS sequence"/>
</dbReference>
<dbReference type="Gene3D" id="3.20.20.10">
    <property type="entry name" value="Alanine racemase"/>
    <property type="match status" value="1"/>
</dbReference>
<dbReference type="InterPro" id="IPR009006">
    <property type="entry name" value="Ala_racemase/Decarboxylase_C"/>
</dbReference>
<dbReference type="PRINTS" id="PR01179">
    <property type="entry name" value="ODADCRBXLASE"/>
</dbReference>
<dbReference type="InterPro" id="IPR022644">
    <property type="entry name" value="De-COase2_N"/>
</dbReference>
<dbReference type="InterPro" id="IPR000183">
    <property type="entry name" value="Orn/DAP/Arg_de-COase"/>
</dbReference>